<organism evidence="1 2">
    <name type="scientific">Ruegeria atlantica</name>
    <dbReference type="NCBI Taxonomy" id="81569"/>
    <lineage>
        <taxon>Bacteria</taxon>
        <taxon>Pseudomonadati</taxon>
        <taxon>Pseudomonadota</taxon>
        <taxon>Alphaproteobacteria</taxon>
        <taxon>Rhodobacterales</taxon>
        <taxon>Roseobacteraceae</taxon>
        <taxon>Ruegeria</taxon>
    </lineage>
</organism>
<proteinExistence type="predicted"/>
<dbReference type="AlphaFoldDB" id="A0A0P1EGL6"/>
<accession>A0A0P1EGL6</accession>
<keyword evidence="1" id="KW-0489">Methyltransferase</keyword>
<dbReference type="Pfam" id="PF13489">
    <property type="entry name" value="Methyltransf_23"/>
    <property type="match status" value="1"/>
</dbReference>
<sequence>MPAHSSDLSSDVLAGEWPSTHRIAEAVLAIWPEHERYIRKSLAGRDAAMMRTTETLAEAVLLLVSDRLDAIAAHYRWTCDRLREEELFFHREGRYRLSTFAEADAEVYSDAAYMEKYMDGLLLSQVLWFNHAASCHFFLTELPALLQPGGSLLEIGPGHGLMMSLALRDFGLSSANAWDLSEVSLDQTRAALERLGHHGCHFAVQNVMDVPADTPPADLVVLSEVLEHLEDPKSVMRKLHAQVRPETGRIFINVPINSPSPDHLYLMRTPDDARALLNDTGFEILKDGFFATQGTALERALRNKISVSACMIARPV</sequence>
<dbReference type="SUPFAM" id="SSF53335">
    <property type="entry name" value="S-adenosyl-L-methionine-dependent methyltransferases"/>
    <property type="match status" value="1"/>
</dbReference>
<evidence type="ECO:0000313" key="2">
    <source>
        <dbReference type="Proteomes" id="UP000050783"/>
    </source>
</evidence>
<dbReference type="OrthoDB" id="9803855at2"/>
<keyword evidence="1" id="KW-0808">Transferase</keyword>
<gene>
    <name evidence="1" type="ORF">RUA4292_03265</name>
</gene>
<dbReference type="GO" id="GO:0008168">
    <property type="term" value="F:methyltransferase activity"/>
    <property type="evidence" value="ECO:0007669"/>
    <property type="project" value="UniProtKB-KW"/>
</dbReference>
<dbReference type="Proteomes" id="UP000050783">
    <property type="component" value="Unassembled WGS sequence"/>
</dbReference>
<dbReference type="GO" id="GO:0032259">
    <property type="term" value="P:methylation"/>
    <property type="evidence" value="ECO:0007669"/>
    <property type="project" value="UniProtKB-KW"/>
</dbReference>
<name>A0A0P1EGL6_9RHOB</name>
<keyword evidence="1" id="KW-0830">Ubiquinone</keyword>
<dbReference type="InterPro" id="IPR029063">
    <property type="entry name" value="SAM-dependent_MTases_sf"/>
</dbReference>
<dbReference type="EMBL" id="CYPU01000055">
    <property type="protein sequence ID" value="CUH49071.1"/>
    <property type="molecule type" value="Genomic_DNA"/>
</dbReference>
<dbReference type="GeneID" id="55494425"/>
<dbReference type="RefSeq" id="WP_158507048.1">
    <property type="nucleotide sequence ID" value="NZ_CYPU01000055.1"/>
</dbReference>
<reference evidence="1 2" key="1">
    <citation type="submission" date="2015-09" db="EMBL/GenBank/DDBJ databases">
        <authorList>
            <consortium name="Swine Surveillance"/>
        </authorList>
    </citation>
    <scope>NUCLEOTIDE SEQUENCE [LARGE SCALE GENOMIC DNA]</scope>
    <source>
        <strain evidence="1 2">CECT 4292</strain>
    </source>
</reference>
<dbReference type="Gene3D" id="3.40.50.150">
    <property type="entry name" value="Vaccinia Virus protein VP39"/>
    <property type="match status" value="1"/>
</dbReference>
<dbReference type="PANTHER" id="PTHR43861">
    <property type="entry name" value="TRANS-ACONITATE 2-METHYLTRANSFERASE-RELATED"/>
    <property type="match status" value="1"/>
</dbReference>
<protein>
    <submittedName>
        <fullName evidence="1">3-demethylubiquinone-9 3-O-methyltransferase</fullName>
    </submittedName>
</protein>
<evidence type="ECO:0000313" key="1">
    <source>
        <dbReference type="EMBL" id="CUH49071.1"/>
    </source>
</evidence>